<dbReference type="HOGENOM" id="CLU_2196969_0_0_1"/>
<accession>H6BNE3</accession>
<dbReference type="EMBL" id="JH226130">
    <property type="protein sequence ID" value="EHY52213.1"/>
    <property type="molecule type" value="Genomic_DNA"/>
</dbReference>
<gene>
    <name evidence="1" type="ORF">HMPREF1120_00428</name>
</gene>
<sequence length="108" mass="11583">MLQSISVPPTALEGPFCISLTVDLSLLSTLDPRPSPFPCLFAPITPFHLRPAIAPLAARLTALSPSLRVWSVVSAAKSVSKTEGPRRPLVSQHSQYSGGNCIRLRAHL</sequence>
<dbReference type="RefSeq" id="XP_009152674.1">
    <property type="nucleotide sequence ID" value="XM_009154426.1"/>
</dbReference>
<name>H6BNE3_EXODN</name>
<proteinExistence type="predicted"/>
<dbReference type="GeneID" id="20305067"/>
<evidence type="ECO:0000313" key="1">
    <source>
        <dbReference type="EMBL" id="EHY52213.1"/>
    </source>
</evidence>
<protein>
    <submittedName>
        <fullName evidence="1">Uncharacterized protein</fullName>
    </submittedName>
</protein>
<dbReference type="InParanoid" id="H6BNE3"/>
<dbReference type="Proteomes" id="UP000007304">
    <property type="component" value="Unassembled WGS sequence"/>
</dbReference>
<dbReference type="VEuPathDB" id="FungiDB:HMPREF1120_00428"/>
<evidence type="ECO:0000313" key="2">
    <source>
        <dbReference type="Proteomes" id="UP000007304"/>
    </source>
</evidence>
<reference evidence="1" key="1">
    <citation type="submission" date="2011-07" db="EMBL/GenBank/DDBJ databases">
        <title>The Genome Sequence of Exophiala (Wangiella) dermatitidis NIH/UT8656.</title>
        <authorList>
            <consortium name="The Broad Institute Genome Sequencing Platform"/>
            <person name="Cuomo C."/>
            <person name="Wang Z."/>
            <person name="Hunicke-Smith S."/>
            <person name="Szanislo P.J."/>
            <person name="Earl A."/>
            <person name="Young S.K."/>
            <person name="Zeng Q."/>
            <person name="Gargeya S."/>
            <person name="Fitzgerald M."/>
            <person name="Haas B."/>
            <person name="Abouelleil A."/>
            <person name="Alvarado L."/>
            <person name="Arachchi H.M."/>
            <person name="Berlin A."/>
            <person name="Brown A."/>
            <person name="Chapman S.B."/>
            <person name="Chen Z."/>
            <person name="Dunbar C."/>
            <person name="Freedman E."/>
            <person name="Gearin G."/>
            <person name="Gellesch M."/>
            <person name="Goldberg J."/>
            <person name="Griggs A."/>
            <person name="Gujja S."/>
            <person name="Heiman D."/>
            <person name="Howarth C."/>
            <person name="Larson L."/>
            <person name="Lui A."/>
            <person name="MacDonald P.J.P."/>
            <person name="Montmayeur A."/>
            <person name="Murphy C."/>
            <person name="Neiman D."/>
            <person name="Pearson M."/>
            <person name="Priest M."/>
            <person name="Roberts A."/>
            <person name="Saif S."/>
            <person name="Shea T."/>
            <person name="Shenoy N."/>
            <person name="Sisk P."/>
            <person name="Stolte C."/>
            <person name="Sykes S."/>
            <person name="Wortman J."/>
            <person name="Nusbaum C."/>
            <person name="Birren B."/>
        </authorList>
    </citation>
    <scope>NUCLEOTIDE SEQUENCE</scope>
    <source>
        <strain evidence="1">NIH/UT8656</strain>
    </source>
</reference>
<organism evidence="1 2">
    <name type="scientific">Exophiala dermatitidis (strain ATCC 34100 / CBS 525.76 / NIH/UT8656)</name>
    <name type="common">Black yeast</name>
    <name type="synonym">Wangiella dermatitidis</name>
    <dbReference type="NCBI Taxonomy" id="858893"/>
    <lineage>
        <taxon>Eukaryota</taxon>
        <taxon>Fungi</taxon>
        <taxon>Dikarya</taxon>
        <taxon>Ascomycota</taxon>
        <taxon>Pezizomycotina</taxon>
        <taxon>Eurotiomycetes</taxon>
        <taxon>Chaetothyriomycetidae</taxon>
        <taxon>Chaetothyriales</taxon>
        <taxon>Herpotrichiellaceae</taxon>
        <taxon>Exophiala</taxon>
    </lineage>
</organism>
<dbReference type="AlphaFoldDB" id="H6BNE3"/>
<keyword evidence="2" id="KW-1185">Reference proteome</keyword>